<evidence type="ECO:0000313" key="2">
    <source>
        <dbReference type="EMBL" id="MEA9357389.1"/>
    </source>
</evidence>
<evidence type="ECO:0000256" key="1">
    <source>
        <dbReference type="SAM" id="MobiDB-lite"/>
    </source>
</evidence>
<keyword evidence="3" id="KW-1185">Reference proteome</keyword>
<proteinExistence type="predicted"/>
<reference evidence="2 3" key="1">
    <citation type="submission" date="2023-11" db="EMBL/GenBank/DDBJ databases">
        <title>A Novel Polar Bacteriovorax (B. antarcticus) Isolated from the Biocrust in Antarctica.</title>
        <authorList>
            <person name="Mun W."/>
            <person name="Choi S.Y."/>
            <person name="Mitchell R.J."/>
        </authorList>
    </citation>
    <scope>NUCLEOTIDE SEQUENCE [LARGE SCALE GENOMIC DNA]</scope>
    <source>
        <strain evidence="2 3">PP10</strain>
    </source>
</reference>
<dbReference type="Proteomes" id="UP001302274">
    <property type="component" value="Unassembled WGS sequence"/>
</dbReference>
<dbReference type="EMBL" id="JAYGJQ010000002">
    <property type="protein sequence ID" value="MEA9357389.1"/>
    <property type="molecule type" value="Genomic_DNA"/>
</dbReference>
<organism evidence="2 3">
    <name type="scientific">Bacteriovorax antarcticus</name>
    <dbReference type="NCBI Taxonomy" id="3088717"/>
    <lineage>
        <taxon>Bacteria</taxon>
        <taxon>Pseudomonadati</taxon>
        <taxon>Bdellovibrionota</taxon>
        <taxon>Bacteriovoracia</taxon>
        <taxon>Bacteriovoracales</taxon>
        <taxon>Bacteriovoracaceae</taxon>
        <taxon>Bacteriovorax</taxon>
    </lineage>
</organism>
<comment type="caution">
    <text evidence="2">The sequence shown here is derived from an EMBL/GenBank/DDBJ whole genome shotgun (WGS) entry which is preliminary data.</text>
</comment>
<evidence type="ECO:0000313" key="3">
    <source>
        <dbReference type="Proteomes" id="UP001302274"/>
    </source>
</evidence>
<name>A0ABU5VYJ4_9BACT</name>
<sequence>MVQKVDKDAKKSISPSSDSTKNQSQQMNKHSNKSSKNAPKKNDPSGLPKYR</sequence>
<protein>
    <submittedName>
        <fullName evidence="2">Uncharacterized protein</fullName>
    </submittedName>
</protein>
<feature type="compositionally biased region" description="Low complexity" evidence="1">
    <location>
        <begin position="21"/>
        <end position="37"/>
    </location>
</feature>
<feature type="compositionally biased region" description="Basic and acidic residues" evidence="1">
    <location>
        <begin position="1"/>
        <end position="11"/>
    </location>
</feature>
<gene>
    <name evidence="2" type="ORF">SHI21_14275</name>
</gene>
<feature type="region of interest" description="Disordered" evidence="1">
    <location>
        <begin position="1"/>
        <end position="51"/>
    </location>
</feature>
<accession>A0ABU5VYJ4</accession>
<dbReference type="RefSeq" id="WP_323577385.1">
    <property type="nucleotide sequence ID" value="NZ_JAYGJQ010000002.1"/>
</dbReference>